<protein>
    <recommendedName>
        <fullName evidence="4">Flagellar basal-body rod protein FlgF</fullName>
    </recommendedName>
</protein>
<dbReference type="InterPro" id="IPR037925">
    <property type="entry name" value="FlgE/F/G-like"/>
</dbReference>
<dbReference type="eggNOG" id="COG4786">
    <property type="taxonomic scope" value="Bacteria"/>
</dbReference>
<feature type="domain" description="Flagellar basal-body/hook protein C-terminal" evidence="6">
    <location>
        <begin position="191"/>
        <end position="234"/>
    </location>
</feature>
<dbReference type="NCBIfam" id="TIGR03506">
    <property type="entry name" value="FlgEFG_subfam"/>
    <property type="match status" value="1"/>
</dbReference>
<comment type="subunit">
    <text evidence="4">The basal body constitutes a major portion of the flagellar organelle and consists of five rings (E,L,P,S, and M) mounted on a central rod. The rod consists of about 26 subunits of FlgG in the distal portion, and FlgB, FlgC and FlgF are thought to build up the proximal portion of the rod with about 6 subunits each.</text>
</comment>
<dbReference type="InterPro" id="IPR012836">
    <property type="entry name" value="FlgF"/>
</dbReference>
<dbReference type="NCBIfam" id="TIGR02490">
    <property type="entry name" value="flgF"/>
    <property type="match status" value="1"/>
</dbReference>
<keyword evidence="8" id="KW-0966">Cell projection</keyword>
<feature type="domain" description="Flagellar hook protein FlgE/F/G-like D1" evidence="7">
    <location>
        <begin position="80"/>
        <end position="144"/>
    </location>
</feature>
<dbReference type="PANTHER" id="PTHR30435:SF19">
    <property type="entry name" value="FLAGELLAR BASAL-BODY ROD PROTEIN FLGG"/>
    <property type="match status" value="1"/>
</dbReference>
<dbReference type="AlphaFoldDB" id="D8JW27"/>
<dbReference type="InterPro" id="IPR001444">
    <property type="entry name" value="Flag_bb_rod_N"/>
</dbReference>
<evidence type="ECO:0000313" key="8">
    <source>
        <dbReference type="EMBL" id="ADJ24906.1"/>
    </source>
</evidence>
<dbReference type="STRING" id="582899.Hden_3111"/>
<dbReference type="InterPro" id="IPR010930">
    <property type="entry name" value="Flg_bb/hook_C_dom"/>
</dbReference>
<proteinExistence type="inferred from homology"/>
<dbReference type="RefSeq" id="WP_013217065.1">
    <property type="nucleotide sequence ID" value="NC_014313.1"/>
</dbReference>
<evidence type="ECO:0000256" key="3">
    <source>
        <dbReference type="ARBA" id="ARBA00023143"/>
    </source>
</evidence>
<reference evidence="9" key="1">
    <citation type="journal article" date="2011" name="J. Bacteriol.">
        <title>Genome sequences of eight morphologically diverse alphaproteobacteria.</title>
        <authorList>
            <consortium name="US DOE Joint Genome Institute"/>
            <person name="Brown P.J."/>
            <person name="Kysela D.T."/>
            <person name="Buechlein A."/>
            <person name="Hemmerich C."/>
            <person name="Brun Y.V."/>
        </authorList>
    </citation>
    <scope>NUCLEOTIDE SEQUENCE [LARGE SCALE GENOMIC DNA]</scope>
    <source>
        <strain evidence="9">ATCC 51888 / DSM 1869 / NCIB 11706 / TK 0415</strain>
    </source>
</reference>
<dbReference type="NCBIfam" id="NF009282">
    <property type="entry name" value="PRK12642.1"/>
    <property type="match status" value="1"/>
</dbReference>
<dbReference type="Pfam" id="PF00460">
    <property type="entry name" value="Flg_bb_rod"/>
    <property type="match status" value="1"/>
</dbReference>
<comment type="similarity">
    <text evidence="2 4">Belongs to the flagella basal body rod proteins family.</text>
</comment>
<dbReference type="GO" id="GO:0071978">
    <property type="term" value="P:bacterial-type flagellum-dependent swarming motility"/>
    <property type="evidence" value="ECO:0007669"/>
    <property type="project" value="TreeGrafter"/>
</dbReference>
<dbReference type="Pfam" id="PF22692">
    <property type="entry name" value="LlgE_F_G_D1"/>
    <property type="match status" value="1"/>
</dbReference>
<dbReference type="PANTHER" id="PTHR30435">
    <property type="entry name" value="FLAGELLAR PROTEIN"/>
    <property type="match status" value="1"/>
</dbReference>
<dbReference type="InterPro" id="IPR020013">
    <property type="entry name" value="Flagellar_FlgE/F/G"/>
</dbReference>
<keyword evidence="9" id="KW-1185">Reference proteome</keyword>
<dbReference type="Proteomes" id="UP000002033">
    <property type="component" value="Chromosome"/>
</dbReference>
<keyword evidence="8" id="KW-0282">Flagellum</keyword>
<keyword evidence="8" id="KW-0969">Cilium</keyword>
<dbReference type="OrthoDB" id="9804559at2"/>
<dbReference type="InterPro" id="IPR053967">
    <property type="entry name" value="LlgE_F_G-like_D1"/>
</dbReference>
<dbReference type="EMBL" id="CP002083">
    <property type="protein sequence ID" value="ADJ24906.1"/>
    <property type="molecule type" value="Genomic_DNA"/>
</dbReference>
<evidence type="ECO:0000256" key="2">
    <source>
        <dbReference type="ARBA" id="ARBA00009677"/>
    </source>
</evidence>
<evidence type="ECO:0000259" key="6">
    <source>
        <dbReference type="Pfam" id="PF06429"/>
    </source>
</evidence>
<dbReference type="SUPFAM" id="SSF117143">
    <property type="entry name" value="Flagellar hook protein flgE"/>
    <property type="match status" value="1"/>
</dbReference>
<keyword evidence="3 4" id="KW-0975">Bacterial flagellum</keyword>
<evidence type="ECO:0000259" key="7">
    <source>
        <dbReference type="Pfam" id="PF22692"/>
    </source>
</evidence>
<dbReference type="HOGENOM" id="CLU_013687_0_0_5"/>
<dbReference type="KEGG" id="hdn:Hden_3111"/>
<comment type="subcellular location">
    <subcellularLocation>
        <location evidence="1 4">Bacterial flagellum basal body</location>
    </subcellularLocation>
</comment>
<feature type="domain" description="Flagellar basal body rod protein N-terminal" evidence="5">
    <location>
        <begin position="5"/>
        <end position="35"/>
    </location>
</feature>
<dbReference type="GO" id="GO:0030694">
    <property type="term" value="C:bacterial-type flagellum basal body, rod"/>
    <property type="evidence" value="ECO:0007669"/>
    <property type="project" value="UniProtKB-UniRule"/>
</dbReference>
<organism evidence="8 9">
    <name type="scientific">Hyphomicrobium denitrificans (strain ATCC 51888 / DSM 1869 / NCIMB 11706 / TK 0415)</name>
    <dbReference type="NCBI Taxonomy" id="582899"/>
    <lineage>
        <taxon>Bacteria</taxon>
        <taxon>Pseudomonadati</taxon>
        <taxon>Pseudomonadota</taxon>
        <taxon>Alphaproteobacteria</taxon>
        <taxon>Hyphomicrobiales</taxon>
        <taxon>Hyphomicrobiaceae</taxon>
        <taxon>Hyphomicrobium</taxon>
    </lineage>
</organism>
<evidence type="ECO:0000256" key="1">
    <source>
        <dbReference type="ARBA" id="ARBA00004117"/>
    </source>
</evidence>
<name>D8JW27_HYPDA</name>
<evidence type="ECO:0000313" key="9">
    <source>
        <dbReference type="Proteomes" id="UP000002033"/>
    </source>
</evidence>
<accession>D8JW27</accession>
<dbReference type="Pfam" id="PF06429">
    <property type="entry name" value="Flg_bbr_C"/>
    <property type="match status" value="1"/>
</dbReference>
<evidence type="ECO:0000256" key="4">
    <source>
        <dbReference type="RuleBase" id="RU362116"/>
    </source>
</evidence>
<gene>
    <name evidence="8" type="ordered locus">Hden_3111</name>
</gene>
<sequence>MQSNIYVGLSAQLALQRRLDTVANNVANAGTAGYRAEQMSFEEVLSKSGQTAVSFVSQGRTHLSTEGGEITQTDNPLDIAVRGDAWLAIQTPTGPAYTRDGRMQMRADGVLTNLSGDPFLDAGGSPVQLDPDGGRITINKAGTIVQDGNNLGAFGLYRMPQGANLTRGHGASVITDQAAVPEIDFLRTGVVQGYVEKSNVNPILEMTHLTTLQRSFDAVSNVLRETESSLQDSLKTIAGS</sequence>
<evidence type="ECO:0000259" key="5">
    <source>
        <dbReference type="Pfam" id="PF00460"/>
    </source>
</evidence>